<dbReference type="GO" id="GO:0009252">
    <property type="term" value="P:peptidoglycan biosynthetic process"/>
    <property type="evidence" value="ECO:0007669"/>
    <property type="project" value="UniProtKB-UniRule"/>
</dbReference>
<dbReference type="SUPFAM" id="SSF53244">
    <property type="entry name" value="MurD-like peptide ligases, peptide-binding domain"/>
    <property type="match status" value="1"/>
</dbReference>
<sequence>MPITVAGNLTHRLEACSSISHRSVFELTQCAVAVQRKGAGVTVSSDSQPAPGSRPANPPHTDVSDVASAVGATIEWGHLDGVQVTGIDLRAQSVRPGDLFAALPGSARHGAEFTADAIERGAAAVFTDPSGADIVRGVLATADRQVPVLVHDRPRQVLGTVSALVYGNPSSKMTVVGITGTSGKTTTAYLVEAGLTTAGRRCGLIGTIETRVVGRHVPSALTTPEAPQLHALFAVMVEAGVDTVVMEVSSHALSLGRVDGTDFAVGAFTNLSQDHLDFHDSLEDYFLAKSRLFGVDSPVRADTAVVCVDDAWGVRMADIARSAGSTVVTVSTGADSQWTVSEWAKHDDGTQSFTVADPNGTALPVSVRLPGRYNVANAVLALATCEAAGVDAATAAPGIATVDVPGRVQRIDRGQDFLAVVDYAHKPAAVEAVLATLRESSRGRIAVVLGAGGDRDTAKRPLMGAAGARGADLLVVTDDNPRSEDPAAIRHAVEDGALSVPDDARGEVRNVEGRAAAIEQAVAWAREGDVVLIAGKGHETGQEVAGVKYPFDDRVVLASAIDARLVTTSAGAR</sequence>
<reference evidence="14" key="2">
    <citation type="submission" date="2016-04" db="EMBL/GenBank/DDBJ databases">
        <title>Complete Genome and Plasmid Sequences for Rhodococcus fascians D188 and Draft Sequences for Rhodococcus spp. Isolates PBTS 1 and PBTS 2.</title>
        <authorList>
            <person name="Stamer R."/>
            <person name="Vereecke D."/>
            <person name="Zhang Y."/>
            <person name="Schilkey F."/>
            <person name="Devitt N."/>
            <person name="Randall J."/>
        </authorList>
    </citation>
    <scope>NUCLEOTIDE SEQUENCE [LARGE SCALE GENOMIC DNA]</scope>
    <source>
        <strain evidence="14">PBTS2</strain>
    </source>
</reference>
<feature type="domain" description="Mur ligase C-terminal" evidence="11">
    <location>
        <begin position="406"/>
        <end position="537"/>
    </location>
</feature>
<dbReference type="Proteomes" id="UP000076038">
    <property type="component" value="Chromosome"/>
</dbReference>
<evidence type="ECO:0000256" key="6">
    <source>
        <dbReference type="ARBA" id="ARBA00023316"/>
    </source>
</evidence>
<keyword evidence="7" id="KW-0547">Nucleotide-binding</keyword>
<evidence type="ECO:0000256" key="1">
    <source>
        <dbReference type="ARBA" id="ARBA00005898"/>
    </source>
</evidence>
<dbReference type="GO" id="GO:0071555">
    <property type="term" value="P:cell wall organization"/>
    <property type="evidence" value="ECO:0007669"/>
    <property type="project" value="UniProtKB-KW"/>
</dbReference>
<dbReference type="PATRIC" id="fig|1653479.3.peg.4355"/>
<comment type="cofactor">
    <cofactor evidence="7">
        <name>Mg(2+)</name>
        <dbReference type="ChEBI" id="CHEBI:18420"/>
    </cofactor>
</comment>
<dbReference type="EC" id="6.3.2.13" evidence="7"/>
<dbReference type="GO" id="GO:0000287">
    <property type="term" value="F:magnesium ion binding"/>
    <property type="evidence" value="ECO:0007669"/>
    <property type="project" value="UniProtKB-UniRule"/>
</dbReference>
<keyword evidence="4 7" id="KW-0573">Peptidoglycan synthesis</keyword>
<dbReference type="UniPathway" id="UPA00219"/>
<keyword evidence="7" id="KW-0460">Magnesium</keyword>
<dbReference type="NCBIfam" id="TIGR01085">
    <property type="entry name" value="murE"/>
    <property type="match status" value="1"/>
</dbReference>
<dbReference type="InterPro" id="IPR000713">
    <property type="entry name" value="Mur_ligase_N"/>
</dbReference>
<feature type="region of interest" description="Disordered" evidence="9">
    <location>
        <begin position="41"/>
        <end position="62"/>
    </location>
</feature>
<dbReference type="Gene3D" id="3.90.190.20">
    <property type="entry name" value="Mur ligase, C-terminal domain"/>
    <property type="match status" value="1"/>
</dbReference>
<evidence type="ECO:0000256" key="9">
    <source>
        <dbReference type="SAM" id="MobiDB-lite"/>
    </source>
</evidence>
<feature type="short sequence motif" description="Meso-diaminopimelate recognition motif" evidence="7">
    <location>
        <begin position="479"/>
        <end position="482"/>
    </location>
</feature>
<evidence type="ECO:0000256" key="2">
    <source>
        <dbReference type="ARBA" id="ARBA00022618"/>
    </source>
</evidence>
<feature type="binding site" evidence="7">
    <location>
        <position position="535"/>
    </location>
    <ligand>
        <name>meso-2,6-diaminopimelate</name>
        <dbReference type="ChEBI" id="CHEBI:57791"/>
    </ligand>
</feature>
<dbReference type="SUPFAM" id="SSF53623">
    <property type="entry name" value="MurD-like peptide ligases, catalytic domain"/>
    <property type="match status" value="1"/>
</dbReference>
<accession>A0A143QS12</accession>
<name>A0A143QS12_RHOFA</name>
<dbReference type="InterPro" id="IPR005761">
    <property type="entry name" value="UDP-N-AcMur-Glu-dNH2Pim_ligase"/>
</dbReference>
<comment type="pathway">
    <text evidence="7 8">Cell wall biogenesis; peptidoglycan biosynthesis.</text>
</comment>
<feature type="binding site" evidence="7">
    <location>
        <position position="455"/>
    </location>
    <ligand>
        <name>meso-2,6-diaminopimelate</name>
        <dbReference type="ChEBI" id="CHEBI:57791"/>
    </ligand>
</feature>
<evidence type="ECO:0000313" key="13">
    <source>
        <dbReference type="EMBL" id="AMY25576.1"/>
    </source>
</evidence>
<dbReference type="GO" id="GO:0051301">
    <property type="term" value="P:cell division"/>
    <property type="evidence" value="ECO:0007669"/>
    <property type="project" value="UniProtKB-KW"/>
</dbReference>
<feature type="binding site" evidence="7">
    <location>
        <position position="257"/>
    </location>
    <ligand>
        <name>UDP-N-acetyl-alpha-D-muramoyl-L-alanyl-D-glutamate</name>
        <dbReference type="ChEBI" id="CHEBI:83900"/>
    </ligand>
</feature>
<comment type="catalytic activity">
    <reaction evidence="7">
        <text>UDP-N-acetyl-alpha-D-muramoyl-L-alanyl-D-glutamate + meso-2,6-diaminopimelate + ATP = UDP-N-acetyl-alpha-D-muramoyl-L-alanyl-gamma-D-glutamyl-meso-2,6-diaminopimelate + ADP + phosphate + H(+)</text>
        <dbReference type="Rhea" id="RHEA:23676"/>
        <dbReference type="ChEBI" id="CHEBI:15378"/>
        <dbReference type="ChEBI" id="CHEBI:30616"/>
        <dbReference type="ChEBI" id="CHEBI:43474"/>
        <dbReference type="ChEBI" id="CHEBI:57791"/>
        <dbReference type="ChEBI" id="CHEBI:83900"/>
        <dbReference type="ChEBI" id="CHEBI:83905"/>
        <dbReference type="ChEBI" id="CHEBI:456216"/>
        <dbReference type="EC" id="6.3.2.13"/>
    </reaction>
</comment>
<dbReference type="NCBIfam" id="NF001124">
    <property type="entry name" value="PRK00139.1-2"/>
    <property type="match status" value="1"/>
</dbReference>
<feature type="domain" description="Mur ligase central" evidence="12">
    <location>
        <begin position="178"/>
        <end position="384"/>
    </location>
</feature>
<dbReference type="SUPFAM" id="SSF63418">
    <property type="entry name" value="MurE/MurF N-terminal domain"/>
    <property type="match status" value="1"/>
</dbReference>
<evidence type="ECO:0000256" key="7">
    <source>
        <dbReference type="HAMAP-Rule" id="MF_00208"/>
    </source>
</evidence>
<evidence type="ECO:0000259" key="10">
    <source>
        <dbReference type="Pfam" id="PF01225"/>
    </source>
</evidence>
<comment type="function">
    <text evidence="7">Catalyzes the addition of meso-diaminopimelic acid to the nucleotide precursor UDP-N-acetylmuramoyl-L-alanyl-D-glutamate (UMAG) in the biosynthesis of bacterial cell-wall peptidoglycan.</text>
</comment>
<feature type="binding site" evidence="7">
    <location>
        <position position="89"/>
    </location>
    <ligand>
        <name>UDP-N-acetyl-alpha-D-muramoyl-L-alanyl-D-glutamate</name>
        <dbReference type="ChEBI" id="CHEBI:83900"/>
    </ligand>
</feature>
<dbReference type="Pfam" id="PF01225">
    <property type="entry name" value="Mur_ligase"/>
    <property type="match status" value="1"/>
</dbReference>
<feature type="domain" description="Mur ligase N-terminal catalytic" evidence="10">
    <location>
        <begin position="84"/>
        <end position="163"/>
    </location>
</feature>
<dbReference type="Pfam" id="PF08245">
    <property type="entry name" value="Mur_ligase_M"/>
    <property type="match status" value="1"/>
</dbReference>
<feature type="binding site" evidence="7">
    <location>
        <begin position="222"/>
        <end position="223"/>
    </location>
    <ligand>
        <name>UDP-N-acetyl-alpha-D-muramoyl-L-alanyl-D-glutamate</name>
        <dbReference type="ChEBI" id="CHEBI:83900"/>
    </ligand>
</feature>
<keyword evidence="2 7" id="KW-0132">Cell division</keyword>
<keyword evidence="7 13" id="KW-0436">Ligase</keyword>
<comment type="similarity">
    <text evidence="1 7">Belongs to the MurCDEF family. MurE subfamily.</text>
</comment>
<dbReference type="Gene3D" id="3.40.1190.10">
    <property type="entry name" value="Mur-like, catalytic domain"/>
    <property type="match status" value="1"/>
</dbReference>
<feature type="modified residue" description="N6-carboxylysine" evidence="7">
    <location>
        <position position="289"/>
    </location>
</feature>
<feature type="binding site" evidence="7">
    <location>
        <begin position="180"/>
        <end position="186"/>
    </location>
    <ligand>
        <name>ATP</name>
        <dbReference type="ChEBI" id="CHEBI:30616"/>
    </ligand>
</feature>
<evidence type="ECO:0000313" key="14">
    <source>
        <dbReference type="Proteomes" id="UP000076038"/>
    </source>
</evidence>
<evidence type="ECO:0000256" key="4">
    <source>
        <dbReference type="ARBA" id="ARBA00022984"/>
    </source>
</evidence>
<organism evidence="13 14">
    <name type="scientific">Rhodococcoides fascians</name>
    <name type="common">Rhodococcus fascians</name>
    <dbReference type="NCBI Taxonomy" id="1828"/>
    <lineage>
        <taxon>Bacteria</taxon>
        <taxon>Bacillati</taxon>
        <taxon>Actinomycetota</taxon>
        <taxon>Actinomycetes</taxon>
        <taxon>Mycobacteriales</taxon>
        <taxon>Nocardiaceae</taxon>
        <taxon>Rhodococcoides</taxon>
    </lineage>
</organism>
<comment type="PTM">
    <text evidence="7">Carboxylation is probably crucial for Mg(2+) binding and, consequently, for the gamma-phosphate positioning of ATP.</text>
</comment>
<keyword evidence="6 7" id="KW-0961">Cell wall biogenesis/degradation</keyword>
<feature type="binding site" evidence="7">
    <location>
        <position position="539"/>
    </location>
    <ligand>
        <name>meso-2,6-diaminopimelate</name>
        <dbReference type="ChEBI" id="CHEBI:57791"/>
    </ligand>
</feature>
<keyword evidence="7" id="KW-0963">Cytoplasm</keyword>
<dbReference type="InterPro" id="IPR004101">
    <property type="entry name" value="Mur_ligase_C"/>
</dbReference>
<keyword evidence="3 7" id="KW-0133">Cell shape</keyword>
<dbReference type="GO" id="GO:0005524">
    <property type="term" value="F:ATP binding"/>
    <property type="evidence" value="ECO:0007669"/>
    <property type="project" value="UniProtKB-UniRule"/>
</dbReference>
<dbReference type="KEGG" id="rhs:A3Q41_04300"/>
<dbReference type="Gene3D" id="3.40.1390.10">
    <property type="entry name" value="MurE/MurF, N-terminal domain"/>
    <property type="match status" value="1"/>
</dbReference>
<dbReference type="InterPro" id="IPR036615">
    <property type="entry name" value="Mur_ligase_C_dom_sf"/>
</dbReference>
<dbReference type="InterPro" id="IPR036565">
    <property type="entry name" value="Mur-like_cat_sf"/>
</dbReference>
<dbReference type="InterPro" id="IPR013221">
    <property type="entry name" value="Mur_ligase_cen"/>
</dbReference>
<keyword evidence="7" id="KW-0067">ATP-binding</keyword>
<dbReference type="HAMAP" id="MF_00208">
    <property type="entry name" value="MurE"/>
    <property type="match status" value="1"/>
</dbReference>
<comment type="caution">
    <text evidence="7">Lacks conserved residue(s) required for the propagation of feature annotation.</text>
</comment>
<reference evidence="13 14" key="1">
    <citation type="journal article" date="2016" name="Genome Announc.">
        <title>Complete Genome and Plasmid Sequences for Rhodococcus fascians D188 and Draft Sequences for Rhodococcus Isolates PBTS 1 and PBTS 2.</title>
        <authorList>
            <person name="Stamler R.A."/>
            <person name="Vereecke D."/>
            <person name="Zhang Y."/>
            <person name="Schilkey F."/>
            <person name="Devitt N."/>
            <person name="Randall J.J."/>
        </authorList>
    </citation>
    <scope>NUCLEOTIDE SEQUENCE [LARGE SCALE GENOMIC DNA]</scope>
    <source>
        <strain evidence="13 14">PBTS2</strain>
    </source>
</reference>
<dbReference type="EMBL" id="CP015220">
    <property type="protein sequence ID" value="AMY25576.1"/>
    <property type="molecule type" value="Genomic_DNA"/>
</dbReference>
<feature type="binding site" evidence="7">
    <location>
        <position position="249"/>
    </location>
    <ligand>
        <name>UDP-N-acetyl-alpha-D-muramoyl-L-alanyl-D-glutamate</name>
        <dbReference type="ChEBI" id="CHEBI:83900"/>
    </ligand>
</feature>
<evidence type="ECO:0000259" key="11">
    <source>
        <dbReference type="Pfam" id="PF02875"/>
    </source>
</evidence>
<dbReference type="PANTHER" id="PTHR23135:SF4">
    <property type="entry name" value="UDP-N-ACETYLMURAMOYL-L-ALANYL-D-GLUTAMATE--2,6-DIAMINOPIMELATE LIGASE MURE HOMOLOG, CHLOROPLASTIC"/>
    <property type="match status" value="1"/>
</dbReference>
<evidence type="ECO:0000256" key="3">
    <source>
        <dbReference type="ARBA" id="ARBA00022960"/>
    </source>
</evidence>
<dbReference type="GO" id="GO:0005737">
    <property type="term" value="C:cytoplasm"/>
    <property type="evidence" value="ECO:0007669"/>
    <property type="project" value="UniProtKB-SubCell"/>
</dbReference>
<feature type="binding site" evidence="7">
    <location>
        <begin position="479"/>
        <end position="482"/>
    </location>
    <ligand>
        <name>meso-2,6-diaminopimelate</name>
        <dbReference type="ChEBI" id="CHEBI:57791"/>
    </ligand>
</feature>
<dbReference type="GO" id="GO:0008765">
    <property type="term" value="F:UDP-N-acetylmuramoylalanyl-D-glutamate-2,6-diaminopimelate ligase activity"/>
    <property type="evidence" value="ECO:0007669"/>
    <property type="project" value="UniProtKB-UniRule"/>
</dbReference>
<evidence type="ECO:0000259" key="12">
    <source>
        <dbReference type="Pfam" id="PF08245"/>
    </source>
</evidence>
<keyword evidence="14" id="KW-1185">Reference proteome</keyword>
<protein>
    <recommendedName>
        <fullName evidence="7">UDP-N-acetylmuramoyl-L-alanyl-D-glutamate--2,6-diaminopimelate ligase</fullName>
        <ecNumber evidence="7">6.3.2.13</ecNumber>
    </recommendedName>
    <alternativeName>
        <fullName evidence="7">Meso-A2pm-adding enzyme</fullName>
    </alternativeName>
    <alternativeName>
        <fullName evidence="7">Meso-diaminopimelate-adding enzyme</fullName>
    </alternativeName>
    <alternativeName>
        <fullName evidence="7">UDP-MurNAc-L-Ala-D-Glu:meso-diaminopimelate ligase</fullName>
    </alternativeName>
    <alternativeName>
        <fullName evidence="7">UDP-MurNAc-tripeptide synthetase</fullName>
    </alternativeName>
    <alternativeName>
        <fullName evidence="7">UDP-N-acetylmuramyl-tripeptide synthetase</fullName>
    </alternativeName>
</protein>
<proteinExistence type="inferred from homology"/>
<keyword evidence="5 7" id="KW-0131">Cell cycle</keyword>
<dbReference type="Pfam" id="PF02875">
    <property type="entry name" value="Mur_ligase_C"/>
    <property type="match status" value="1"/>
</dbReference>
<dbReference type="GO" id="GO:0008360">
    <property type="term" value="P:regulation of cell shape"/>
    <property type="evidence" value="ECO:0007669"/>
    <property type="project" value="UniProtKB-KW"/>
</dbReference>
<evidence type="ECO:0000256" key="8">
    <source>
        <dbReference type="RuleBase" id="RU004135"/>
    </source>
</evidence>
<gene>
    <name evidence="13" type="primary">murE_2</name>
    <name evidence="7" type="synonym">murE</name>
    <name evidence="13" type="ORF">A3Q41_04300</name>
</gene>
<dbReference type="InterPro" id="IPR035911">
    <property type="entry name" value="MurE/MurF_N"/>
</dbReference>
<dbReference type="PANTHER" id="PTHR23135">
    <property type="entry name" value="MUR LIGASE FAMILY MEMBER"/>
    <property type="match status" value="1"/>
</dbReference>
<dbReference type="NCBIfam" id="NF001126">
    <property type="entry name" value="PRK00139.1-4"/>
    <property type="match status" value="1"/>
</dbReference>
<comment type="subcellular location">
    <subcellularLocation>
        <location evidence="7 8">Cytoplasm</location>
    </subcellularLocation>
</comment>
<dbReference type="AlphaFoldDB" id="A0A143QS12"/>
<evidence type="ECO:0000256" key="5">
    <source>
        <dbReference type="ARBA" id="ARBA00023306"/>
    </source>
</evidence>